<feature type="transmembrane region" description="Helical" evidence="11">
    <location>
        <begin position="193"/>
        <end position="210"/>
    </location>
</feature>
<dbReference type="Proteomes" id="UP000019205">
    <property type="component" value="Chromosome"/>
</dbReference>
<evidence type="ECO:0000256" key="9">
    <source>
        <dbReference type="ARBA" id="ARBA00023055"/>
    </source>
</evidence>
<evidence type="ECO:0000259" key="13">
    <source>
        <dbReference type="PROSITE" id="PS50929"/>
    </source>
</evidence>
<feature type="domain" description="ABC transporter" evidence="12">
    <location>
        <begin position="366"/>
        <end position="602"/>
    </location>
</feature>
<evidence type="ECO:0000256" key="8">
    <source>
        <dbReference type="ARBA" id="ARBA00022989"/>
    </source>
</evidence>
<dbReference type="EC" id="3.6.3.-" evidence="14"/>
<evidence type="ECO:0000256" key="11">
    <source>
        <dbReference type="SAM" id="Phobius"/>
    </source>
</evidence>
<dbReference type="PANTHER" id="PTHR43394">
    <property type="entry name" value="ATP-DEPENDENT PERMEASE MDL1, MITOCHONDRIAL"/>
    <property type="match status" value="1"/>
</dbReference>
<dbReference type="NCBIfam" id="TIGR02203">
    <property type="entry name" value="MsbA_lipidA"/>
    <property type="match status" value="1"/>
</dbReference>
<dbReference type="STRING" id="314285.KT71_11880"/>
<evidence type="ECO:0000259" key="12">
    <source>
        <dbReference type="PROSITE" id="PS50893"/>
    </source>
</evidence>
<keyword evidence="14" id="KW-0378">Hydrolase</keyword>
<keyword evidence="7" id="KW-1278">Translocase</keyword>
<dbReference type="PROSITE" id="PS00211">
    <property type="entry name" value="ABC_TRANSPORTER_1"/>
    <property type="match status" value="1"/>
</dbReference>
<dbReference type="Gene3D" id="3.40.50.300">
    <property type="entry name" value="P-loop containing nucleotide triphosphate hydrolases"/>
    <property type="match status" value="1"/>
</dbReference>
<dbReference type="GO" id="GO:0005886">
    <property type="term" value="C:plasma membrane"/>
    <property type="evidence" value="ECO:0007669"/>
    <property type="project" value="UniProtKB-SubCell"/>
</dbReference>
<evidence type="ECO:0000256" key="6">
    <source>
        <dbReference type="ARBA" id="ARBA00022840"/>
    </source>
</evidence>
<keyword evidence="10 11" id="KW-0472">Membrane</keyword>
<dbReference type="Pfam" id="PF00005">
    <property type="entry name" value="ABC_tran"/>
    <property type="match status" value="1"/>
</dbReference>
<dbReference type="InterPro" id="IPR017871">
    <property type="entry name" value="ABC_transporter-like_CS"/>
</dbReference>
<dbReference type="InterPro" id="IPR036640">
    <property type="entry name" value="ABC1_TM_sf"/>
</dbReference>
<evidence type="ECO:0000256" key="7">
    <source>
        <dbReference type="ARBA" id="ARBA00022967"/>
    </source>
</evidence>
<evidence type="ECO:0000313" key="14">
    <source>
        <dbReference type="EMBL" id="EAQ96957.2"/>
    </source>
</evidence>
<evidence type="ECO:0000256" key="3">
    <source>
        <dbReference type="ARBA" id="ARBA00022475"/>
    </source>
</evidence>
<evidence type="ECO:0000313" key="15">
    <source>
        <dbReference type="Proteomes" id="UP000019205"/>
    </source>
</evidence>
<dbReference type="FunFam" id="3.40.50.300:FF:000218">
    <property type="entry name" value="Multidrug ABC transporter ATP-binding protein"/>
    <property type="match status" value="1"/>
</dbReference>
<evidence type="ECO:0000256" key="10">
    <source>
        <dbReference type="ARBA" id="ARBA00023136"/>
    </source>
</evidence>
<keyword evidence="4 11" id="KW-0812">Transmembrane</keyword>
<comment type="subcellular location">
    <subcellularLocation>
        <location evidence="1">Cell membrane</location>
        <topology evidence="1">Multi-pass membrane protein</topology>
    </subcellularLocation>
</comment>
<proteinExistence type="predicted"/>
<name>A4AA80_9GAMM</name>
<feature type="transmembrane region" description="Helical" evidence="11">
    <location>
        <begin position="23"/>
        <end position="46"/>
    </location>
</feature>
<feature type="transmembrane region" description="Helical" evidence="11">
    <location>
        <begin position="274"/>
        <end position="295"/>
    </location>
</feature>
<keyword evidence="15" id="KW-1185">Reference proteome</keyword>
<dbReference type="PROSITE" id="PS50893">
    <property type="entry name" value="ABC_TRANSPORTER_2"/>
    <property type="match status" value="1"/>
</dbReference>
<gene>
    <name evidence="14" type="ORF">KT71_11880</name>
</gene>
<evidence type="ECO:0000256" key="1">
    <source>
        <dbReference type="ARBA" id="ARBA00004651"/>
    </source>
</evidence>
<dbReference type="InterPro" id="IPR027417">
    <property type="entry name" value="P-loop_NTPase"/>
</dbReference>
<protein>
    <submittedName>
        <fullName evidence="14">Lipid A export permease/ATP-binding protein MsbA</fullName>
        <ecNumber evidence="14">3.6.3.-</ecNumber>
    </submittedName>
</protein>
<dbReference type="GO" id="GO:0015421">
    <property type="term" value="F:ABC-type oligopeptide transporter activity"/>
    <property type="evidence" value="ECO:0007669"/>
    <property type="project" value="TreeGrafter"/>
</dbReference>
<dbReference type="eggNOG" id="COG1132">
    <property type="taxonomic scope" value="Bacteria"/>
</dbReference>
<organism evidence="14 15">
    <name type="scientific">Congregibacter litoralis KT71</name>
    <dbReference type="NCBI Taxonomy" id="314285"/>
    <lineage>
        <taxon>Bacteria</taxon>
        <taxon>Pseudomonadati</taxon>
        <taxon>Pseudomonadota</taxon>
        <taxon>Gammaproteobacteria</taxon>
        <taxon>Cellvibrionales</taxon>
        <taxon>Halieaceae</taxon>
        <taxon>Congregibacter</taxon>
    </lineage>
</organism>
<evidence type="ECO:0000256" key="2">
    <source>
        <dbReference type="ARBA" id="ARBA00022448"/>
    </source>
</evidence>
<keyword evidence="6 14" id="KW-0067">ATP-binding</keyword>
<dbReference type="PROSITE" id="PS50929">
    <property type="entry name" value="ABC_TM1F"/>
    <property type="match status" value="1"/>
</dbReference>
<keyword evidence="8 11" id="KW-1133">Transmembrane helix</keyword>
<dbReference type="EMBL" id="AAOA02000003">
    <property type="protein sequence ID" value="EAQ96957.2"/>
    <property type="molecule type" value="Genomic_DNA"/>
</dbReference>
<dbReference type="GO" id="GO:0034040">
    <property type="term" value="F:ATPase-coupled lipid transmembrane transporter activity"/>
    <property type="evidence" value="ECO:0007669"/>
    <property type="project" value="InterPro"/>
</dbReference>
<dbReference type="GO" id="GO:0005524">
    <property type="term" value="F:ATP binding"/>
    <property type="evidence" value="ECO:0007669"/>
    <property type="project" value="UniProtKB-KW"/>
</dbReference>
<keyword evidence="5" id="KW-0547">Nucleotide-binding</keyword>
<dbReference type="InterPro" id="IPR039421">
    <property type="entry name" value="Type_1_exporter"/>
</dbReference>
<dbReference type="AlphaFoldDB" id="A4AA80"/>
<dbReference type="Gene3D" id="1.20.1560.10">
    <property type="entry name" value="ABC transporter type 1, transmembrane domain"/>
    <property type="match status" value="1"/>
</dbReference>
<dbReference type="SUPFAM" id="SSF52540">
    <property type="entry name" value="P-loop containing nucleoside triphosphate hydrolases"/>
    <property type="match status" value="1"/>
</dbReference>
<dbReference type="Pfam" id="PF00664">
    <property type="entry name" value="ABC_membrane"/>
    <property type="match status" value="1"/>
</dbReference>
<reference evidence="14 15" key="1">
    <citation type="journal article" date="2007" name="Proc. Natl. Acad. Sci. U.S.A.">
        <title>Characterization of a marine gammaproteobacterium capable of aerobic anoxygenic photosynthesis.</title>
        <authorList>
            <person name="Fuchs B.M."/>
            <person name="Spring S."/>
            <person name="Teeling H."/>
            <person name="Quast C."/>
            <person name="Wulf J."/>
            <person name="Schattenhofer M."/>
            <person name="Yan S."/>
            <person name="Ferriera S."/>
            <person name="Johnson J."/>
            <person name="Glockner F.O."/>
            <person name="Amann R."/>
        </authorList>
    </citation>
    <scope>NUCLEOTIDE SEQUENCE [LARGE SCALE GENOMIC DNA]</scope>
    <source>
        <strain evidence="14">KT71</strain>
    </source>
</reference>
<feature type="transmembrane region" description="Helical" evidence="11">
    <location>
        <begin position="170"/>
        <end position="187"/>
    </location>
</feature>
<dbReference type="CDD" id="cd18552">
    <property type="entry name" value="ABC_6TM_MsbA_like"/>
    <property type="match status" value="1"/>
</dbReference>
<accession>A4AA80</accession>
<dbReference type="GO" id="GO:0016887">
    <property type="term" value="F:ATP hydrolysis activity"/>
    <property type="evidence" value="ECO:0007669"/>
    <property type="project" value="InterPro"/>
</dbReference>
<dbReference type="SUPFAM" id="SSF90123">
    <property type="entry name" value="ABC transporter transmembrane region"/>
    <property type="match status" value="1"/>
</dbReference>
<dbReference type="InterPro" id="IPR011527">
    <property type="entry name" value="ABC1_TM_dom"/>
</dbReference>
<dbReference type="InterPro" id="IPR003593">
    <property type="entry name" value="AAA+_ATPase"/>
</dbReference>
<keyword evidence="2" id="KW-0813">Transport</keyword>
<dbReference type="PANTHER" id="PTHR43394:SF1">
    <property type="entry name" value="ATP-BINDING CASSETTE SUB-FAMILY B MEMBER 10, MITOCHONDRIAL"/>
    <property type="match status" value="1"/>
</dbReference>
<keyword evidence="9" id="KW-0445">Lipid transport</keyword>
<feature type="domain" description="ABC transmembrane type-1" evidence="13">
    <location>
        <begin position="35"/>
        <end position="334"/>
    </location>
</feature>
<reference evidence="14 15" key="2">
    <citation type="journal article" date="2009" name="PLoS ONE">
        <title>The photosynthetic apparatus and its regulation in the aerobic gammaproteobacterium Congregibacter litoralis gen. nov., sp. nov.</title>
        <authorList>
            <person name="Spring S."/>
            <person name="Lunsdorf H."/>
            <person name="Fuchs B.M."/>
            <person name="Tindall B.J."/>
        </authorList>
    </citation>
    <scope>NUCLEOTIDE SEQUENCE [LARGE SCALE GENOMIC DNA]</scope>
    <source>
        <strain evidence="14">KT71</strain>
    </source>
</reference>
<dbReference type="RefSeq" id="WP_008294876.1">
    <property type="nucleotide sequence ID" value="NZ_CM002299.1"/>
</dbReference>
<comment type="caution">
    <text evidence="14">The sequence shown here is derived from an EMBL/GenBank/DDBJ whole genome shotgun (WGS) entry which is preliminary data.</text>
</comment>
<sequence>MIQPFDTDGVPGTQPRPSTYRRLLAYVWTLWPAFAISIVGFVLYALTQSAFASLMQYLPNAFDTMPASQRQLSDWELSLGLDTAEGIRLFLPIALVTIVAFREIGSYLGGYYITFVARNVVYQLRQDLFMHLTRLPVSFFANHNSSEIIAVITFNVEQVTSATSNAIKTLIREGLTVAALLGYLFYVNWKLSLLFLAVAPLIGLIITFTSKRFKKYSQRIQTSVGGLTQVVSEVTRGLLVMRSFGGEDYERERFSRHNSYSLTQDLKLARANEISLPIIQLLTFVSLAVLFWLGLDPTLRAGMDEGQFLSYVTAASLVAKPLRQLTSVNAGIQRGLAAAESVFEILDENLETNNGLERLSGLRGDVEFRNLSFSYQKDGKPVLKQINLKINAGETVALVGRSGAGKSTLVNLVAGFIPAPVGTLFIDRVPEEEIQLDSLRRHVAVVNQQTVLFETSIENNIAYGELRSSSREAVEQAAAQANALEFIRRLPDGLDTSLDEDGADLSGGQRQRLAIARAFLKEAPILILDEATSALDSQSEQLVQASLQTLSDYRTTLIIAHRLSTIENADRVVVMDDGQIIETGTHRELLSADGYYAQLYHRQFNTGATAEME</sequence>
<evidence type="ECO:0000256" key="5">
    <source>
        <dbReference type="ARBA" id="ARBA00022741"/>
    </source>
</evidence>
<dbReference type="SMART" id="SM00382">
    <property type="entry name" value="AAA"/>
    <property type="match status" value="1"/>
</dbReference>
<dbReference type="HOGENOM" id="CLU_000604_84_3_6"/>
<dbReference type="InterPro" id="IPR003439">
    <property type="entry name" value="ABC_transporter-like_ATP-bd"/>
</dbReference>
<evidence type="ECO:0000256" key="4">
    <source>
        <dbReference type="ARBA" id="ARBA00022692"/>
    </source>
</evidence>
<dbReference type="InterPro" id="IPR011917">
    <property type="entry name" value="ABC_transpr_lipidA"/>
</dbReference>
<keyword evidence="3" id="KW-1003">Cell membrane</keyword>